<accession>A0ABW2HCJ4</accession>
<sequence length="174" mass="18004">MSDFARFLPLNGRPHGDEAAVSSDRRAALADVVAEAAHLLERTELPRRAELAAAFTADARLDLDPTALSAAADHVRAGRRRSIRSLARATRALLVLGEAVGAAPELSAATTGAVALYGATSGPFDRRAVLKGRTVAATDADWSFGRGPTVSAPALQIVAFVLGVSDTPPTAPRA</sequence>
<evidence type="ECO:0000313" key="1">
    <source>
        <dbReference type="EMBL" id="MFC7268781.1"/>
    </source>
</evidence>
<comment type="caution">
    <text evidence="1">The sequence shown here is derived from an EMBL/GenBank/DDBJ whole genome shotgun (WGS) entry which is preliminary data.</text>
</comment>
<evidence type="ECO:0000313" key="2">
    <source>
        <dbReference type="Proteomes" id="UP001596507"/>
    </source>
</evidence>
<dbReference type="EMBL" id="JBHTBE010000001">
    <property type="protein sequence ID" value="MFC7268781.1"/>
    <property type="molecule type" value="Genomic_DNA"/>
</dbReference>
<dbReference type="RefSeq" id="WP_262873654.1">
    <property type="nucleotide sequence ID" value="NZ_BAABKW010000002.1"/>
</dbReference>
<keyword evidence="2" id="KW-1185">Reference proteome</keyword>
<dbReference type="Proteomes" id="UP001596507">
    <property type="component" value="Unassembled WGS sequence"/>
</dbReference>
<organism evidence="1 2">
    <name type="scientific">Microbacterium fluvii</name>
    <dbReference type="NCBI Taxonomy" id="415215"/>
    <lineage>
        <taxon>Bacteria</taxon>
        <taxon>Bacillati</taxon>
        <taxon>Actinomycetota</taxon>
        <taxon>Actinomycetes</taxon>
        <taxon>Micrococcales</taxon>
        <taxon>Microbacteriaceae</taxon>
        <taxon>Microbacterium</taxon>
    </lineage>
</organism>
<proteinExistence type="predicted"/>
<name>A0ABW2HCJ4_9MICO</name>
<protein>
    <submittedName>
        <fullName evidence="1">Uncharacterized protein</fullName>
    </submittedName>
</protein>
<gene>
    <name evidence="1" type="ORF">ACFQRL_07415</name>
</gene>
<reference evidence="2" key="1">
    <citation type="journal article" date="2019" name="Int. J. Syst. Evol. Microbiol.">
        <title>The Global Catalogue of Microorganisms (GCM) 10K type strain sequencing project: providing services to taxonomists for standard genome sequencing and annotation.</title>
        <authorList>
            <consortium name="The Broad Institute Genomics Platform"/>
            <consortium name="The Broad Institute Genome Sequencing Center for Infectious Disease"/>
            <person name="Wu L."/>
            <person name="Ma J."/>
        </authorList>
    </citation>
    <scope>NUCLEOTIDE SEQUENCE [LARGE SCALE GENOMIC DNA]</scope>
    <source>
        <strain evidence="2">CGMCC 1.15772</strain>
    </source>
</reference>